<dbReference type="Proteomes" id="UP000198211">
    <property type="component" value="Unassembled WGS sequence"/>
</dbReference>
<evidence type="ECO:0000313" key="3">
    <source>
        <dbReference type="Proteomes" id="UP000198211"/>
    </source>
</evidence>
<sequence>MATFLLVLLSLLFITATHADLSRNPIVALLPRHLVAFYPLLSDSKDYAPNGFPNGYTQDGYSRSTHSITPKLGVRLEPGEGVDFPVNVHSRRFPQLTMGGWVQAGAAMEVNRGMDRVLDEQCVSMKGSGKWQVNWLQLK</sequence>
<comment type="caution">
    <text evidence="2">The sequence shown here is derived from an EMBL/GenBank/DDBJ whole genome shotgun (WGS) entry which is preliminary data.</text>
</comment>
<accession>A0A225WXV8</accession>
<keyword evidence="1" id="KW-0732">Signal</keyword>
<protein>
    <recommendedName>
        <fullName evidence="4">RxLR effector protein</fullName>
    </recommendedName>
</protein>
<dbReference type="EMBL" id="NBNE01000122">
    <property type="protein sequence ID" value="OWZ22615.1"/>
    <property type="molecule type" value="Genomic_DNA"/>
</dbReference>
<evidence type="ECO:0000256" key="1">
    <source>
        <dbReference type="SAM" id="SignalP"/>
    </source>
</evidence>
<dbReference type="OrthoDB" id="124527at2759"/>
<evidence type="ECO:0000313" key="2">
    <source>
        <dbReference type="EMBL" id="OWZ22615.1"/>
    </source>
</evidence>
<evidence type="ECO:0008006" key="4">
    <source>
        <dbReference type="Google" id="ProtNLM"/>
    </source>
</evidence>
<reference evidence="3" key="1">
    <citation type="submission" date="2017-03" db="EMBL/GenBank/DDBJ databases">
        <title>Phytopthora megakarya and P. palmivora, two closely related causual agents of cacao black pod achieved similar genome size and gene model numbers by different mechanisms.</title>
        <authorList>
            <person name="Ali S."/>
            <person name="Shao J."/>
            <person name="Larry D.J."/>
            <person name="Kronmiller B."/>
            <person name="Shen D."/>
            <person name="Strem M.D."/>
            <person name="Melnick R.L."/>
            <person name="Guiltinan M.J."/>
            <person name="Tyler B.M."/>
            <person name="Meinhardt L.W."/>
            <person name="Bailey B.A."/>
        </authorList>
    </citation>
    <scope>NUCLEOTIDE SEQUENCE [LARGE SCALE GENOMIC DNA]</scope>
    <source>
        <strain evidence="3">zdho120</strain>
    </source>
</reference>
<name>A0A225WXV8_9STRA</name>
<feature type="chain" id="PRO_5013393504" description="RxLR effector protein" evidence="1">
    <location>
        <begin position="20"/>
        <end position="139"/>
    </location>
</feature>
<gene>
    <name evidence="2" type="ORF">PHMEG_0002649</name>
</gene>
<organism evidence="2 3">
    <name type="scientific">Phytophthora megakarya</name>
    <dbReference type="NCBI Taxonomy" id="4795"/>
    <lineage>
        <taxon>Eukaryota</taxon>
        <taxon>Sar</taxon>
        <taxon>Stramenopiles</taxon>
        <taxon>Oomycota</taxon>
        <taxon>Peronosporomycetes</taxon>
        <taxon>Peronosporales</taxon>
        <taxon>Peronosporaceae</taxon>
        <taxon>Phytophthora</taxon>
    </lineage>
</organism>
<feature type="signal peptide" evidence="1">
    <location>
        <begin position="1"/>
        <end position="19"/>
    </location>
</feature>
<proteinExistence type="predicted"/>
<dbReference type="AlphaFoldDB" id="A0A225WXV8"/>
<keyword evidence="3" id="KW-1185">Reference proteome</keyword>